<evidence type="ECO:0000313" key="2">
    <source>
        <dbReference type="Proteomes" id="UP000720344"/>
    </source>
</evidence>
<proteinExistence type="predicted"/>
<evidence type="ECO:0000313" key="1">
    <source>
        <dbReference type="EMBL" id="NJA89726.1"/>
    </source>
</evidence>
<protein>
    <submittedName>
        <fullName evidence="1">Uncharacterized protein</fullName>
    </submittedName>
</protein>
<dbReference type="EMBL" id="JAATWB010000007">
    <property type="protein sequence ID" value="NJA89726.1"/>
    <property type="molecule type" value="Genomic_DNA"/>
</dbReference>
<name>A0ABX0WJ27_9RHOO</name>
<sequence length="79" mass="9070">MVSDLRDSIQRLLNARLNRILTAAAIGIPSRDQYQAFRTFALDEFGNGGFLPELDALLKQQERQGTGRPRQQERRCHDE</sequence>
<organism evidence="1 2">
    <name type="scientific">Rhodocyclus gracilis</name>
    <dbReference type="NCBI Taxonomy" id="2929842"/>
    <lineage>
        <taxon>Bacteria</taxon>
        <taxon>Pseudomonadati</taxon>
        <taxon>Pseudomonadota</taxon>
        <taxon>Betaproteobacteria</taxon>
        <taxon>Rhodocyclales</taxon>
        <taxon>Rhodocyclaceae</taxon>
        <taxon>Rhodocyclus</taxon>
    </lineage>
</organism>
<gene>
    <name evidence="1" type="ORF">HCX48_10905</name>
</gene>
<comment type="caution">
    <text evidence="1">The sequence shown here is derived from an EMBL/GenBank/DDBJ whole genome shotgun (WGS) entry which is preliminary data.</text>
</comment>
<reference evidence="2" key="1">
    <citation type="submission" date="2020-03" db="EMBL/GenBank/DDBJ databases">
        <title>Whole-genome sequence of the purple nonsulfur bacterium Rhodocyclus tenuis DSM112.</title>
        <authorList>
            <person name="Kyndt J.A."/>
            <person name="Meyer T.E."/>
        </authorList>
    </citation>
    <scope>NUCLEOTIDE SEQUENCE [LARGE SCALE GENOMIC DNA]</scope>
    <source>
        <strain evidence="2">DSM 112</strain>
    </source>
</reference>
<keyword evidence="2" id="KW-1185">Reference proteome</keyword>
<accession>A0ABX0WJ27</accession>
<dbReference type="RefSeq" id="WP_167682273.1">
    <property type="nucleotide sequence ID" value="NZ_JAATWB010000007.1"/>
</dbReference>
<dbReference type="Proteomes" id="UP000720344">
    <property type="component" value="Unassembled WGS sequence"/>
</dbReference>